<dbReference type="HAMAP" id="MF_00446">
    <property type="entry name" value="PanD"/>
    <property type="match status" value="1"/>
</dbReference>
<organism evidence="9">
    <name type="scientific">marine sediment metagenome</name>
    <dbReference type="NCBI Taxonomy" id="412755"/>
    <lineage>
        <taxon>unclassified sequences</taxon>
        <taxon>metagenomes</taxon>
        <taxon>ecological metagenomes</taxon>
    </lineage>
</organism>
<evidence type="ECO:0000256" key="8">
    <source>
        <dbReference type="ARBA" id="ARBA00023317"/>
    </source>
</evidence>
<proteinExistence type="inferred from homology"/>
<evidence type="ECO:0000256" key="2">
    <source>
        <dbReference type="ARBA" id="ARBA00022655"/>
    </source>
</evidence>
<dbReference type="GO" id="GO:0004068">
    <property type="term" value="F:aspartate 1-decarboxylase activity"/>
    <property type="evidence" value="ECO:0007669"/>
    <property type="project" value="InterPro"/>
</dbReference>
<dbReference type="GO" id="GO:0006523">
    <property type="term" value="P:alanine biosynthetic process"/>
    <property type="evidence" value="ECO:0007669"/>
    <property type="project" value="InterPro"/>
</dbReference>
<evidence type="ECO:0000256" key="4">
    <source>
        <dbReference type="ARBA" id="ARBA00022813"/>
    </source>
</evidence>
<dbReference type="PIRSF" id="PIRSF006246">
    <property type="entry name" value="Asp_decarbox"/>
    <property type="match status" value="1"/>
</dbReference>
<name>X1IN00_9ZZZZ</name>
<evidence type="ECO:0000256" key="3">
    <source>
        <dbReference type="ARBA" id="ARBA00022793"/>
    </source>
</evidence>
<dbReference type="AlphaFoldDB" id="X1IN00"/>
<dbReference type="Pfam" id="PF02261">
    <property type="entry name" value="Asp_decarbox"/>
    <property type="match status" value="1"/>
</dbReference>
<reference evidence="9" key="1">
    <citation type="journal article" date="2014" name="Front. Microbiol.">
        <title>High frequency of phylogenetically diverse reductive dehalogenase-homologous genes in deep subseafloor sedimentary metagenomes.</title>
        <authorList>
            <person name="Kawai M."/>
            <person name="Futagami T."/>
            <person name="Toyoda A."/>
            <person name="Takaki Y."/>
            <person name="Nishi S."/>
            <person name="Hori S."/>
            <person name="Arai W."/>
            <person name="Tsubouchi T."/>
            <person name="Morono Y."/>
            <person name="Uchiyama I."/>
            <person name="Ito T."/>
            <person name="Fujiyama A."/>
            <person name="Inagaki F."/>
            <person name="Takami H."/>
        </authorList>
    </citation>
    <scope>NUCLEOTIDE SEQUENCE</scope>
    <source>
        <strain evidence="9">Expedition CK06-06</strain>
    </source>
</reference>
<protein>
    <recommendedName>
        <fullName evidence="10">Aspartate 1-decarboxylase</fullName>
    </recommendedName>
</protein>
<sequence length="118" mass="12885">MFVKILKSKLHRATVTETKLHYPGSIAIDSVLMKAADILPYESVLIVDLNNGSRLETYAVPAEANSGKVVILGAAAQLIKTKDLVIIFSFSYCTPEEAGKLKPKVIVLDENNKIKKAD</sequence>
<keyword evidence="5" id="KW-0865">Zymogen</keyword>
<dbReference type="CDD" id="cd06919">
    <property type="entry name" value="Asp_decarbox"/>
    <property type="match status" value="1"/>
</dbReference>
<evidence type="ECO:0000256" key="1">
    <source>
        <dbReference type="ARBA" id="ARBA00022490"/>
    </source>
</evidence>
<keyword evidence="6" id="KW-0456">Lyase</keyword>
<gene>
    <name evidence="9" type="ORF">S03H2_47294</name>
</gene>
<accession>X1IN00</accession>
<dbReference type="InterPro" id="IPR009010">
    <property type="entry name" value="Asp_de-COase-like_dom_sf"/>
</dbReference>
<evidence type="ECO:0000256" key="5">
    <source>
        <dbReference type="ARBA" id="ARBA00023145"/>
    </source>
</evidence>
<dbReference type="InterPro" id="IPR003190">
    <property type="entry name" value="Asp_decarbox"/>
</dbReference>
<dbReference type="Gene3D" id="2.40.40.20">
    <property type="match status" value="1"/>
</dbReference>
<comment type="caution">
    <text evidence="9">The sequence shown here is derived from an EMBL/GenBank/DDBJ whole genome shotgun (WGS) entry which is preliminary data.</text>
</comment>
<keyword evidence="2" id="KW-0566">Pantothenate biosynthesis</keyword>
<evidence type="ECO:0000256" key="7">
    <source>
        <dbReference type="ARBA" id="ARBA00023270"/>
    </source>
</evidence>
<dbReference type="PANTHER" id="PTHR21012:SF0">
    <property type="entry name" value="ASPARTATE 1-DECARBOXYLASE"/>
    <property type="match status" value="1"/>
</dbReference>
<keyword evidence="8" id="KW-0670">Pyruvate</keyword>
<evidence type="ECO:0000313" key="9">
    <source>
        <dbReference type="EMBL" id="GAH70625.1"/>
    </source>
</evidence>
<keyword evidence="7" id="KW-0704">Schiff base</keyword>
<dbReference type="GO" id="GO:0015940">
    <property type="term" value="P:pantothenate biosynthetic process"/>
    <property type="evidence" value="ECO:0007669"/>
    <property type="project" value="UniProtKB-KW"/>
</dbReference>
<evidence type="ECO:0000256" key="6">
    <source>
        <dbReference type="ARBA" id="ARBA00023239"/>
    </source>
</evidence>
<keyword evidence="1" id="KW-0963">Cytoplasm</keyword>
<keyword evidence="4" id="KW-0068">Autocatalytic cleavage</keyword>
<dbReference type="PANTHER" id="PTHR21012">
    <property type="entry name" value="ASPARTATE 1-DECARBOXYLASE"/>
    <property type="match status" value="1"/>
</dbReference>
<keyword evidence="3" id="KW-0210">Decarboxylase</keyword>
<dbReference type="EMBL" id="BARU01029760">
    <property type="protein sequence ID" value="GAH70625.1"/>
    <property type="molecule type" value="Genomic_DNA"/>
</dbReference>
<dbReference type="GO" id="GO:0005829">
    <property type="term" value="C:cytosol"/>
    <property type="evidence" value="ECO:0007669"/>
    <property type="project" value="TreeGrafter"/>
</dbReference>
<dbReference type="SUPFAM" id="SSF50692">
    <property type="entry name" value="ADC-like"/>
    <property type="match status" value="1"/>
</dbReference>
<dbReference type="NCBIfam" id="TIGR00223">
    <property type="entry name" value="panD"/>
    <property type="match status" value="1"/>
</dbReference>
<evidence type="ECO:0008006" key="10">
    <source>
        <dbReference type="Google" id="ProtNLM"/>
    </source>
</evidence>